<evidence type="ECO:0000256" key="3">
    <source>
        <dbReference type="ARBA" id="ARBA00005712"/>
    </source>
</evidence>
<dbReference type="EMBL" id="VHSH01000004">
    <property type="protein sequence ID" value="TQV79562.1"/>
    <property type="molecule type" value="Genomic_DNA"/>
</dbReference>
<dbReference type="InterPro" id="IPR036771">
    <property type="entry name" value="ATPsynth_dsu/esu_N"/>
</dbReference>
<evidence type="ECO:0000256" key="1">
    <source>
        <dbReference type="ARBA" id="ARBA00003543"/>
    </source>
</evidence>
<comment type="similarity">
    <text evidence="3 10 11">Belongs to the ATPase epsilon chain family.</text>
</comment>
<keyword evidence="9 10" id="KW-0066">ATP synthesis</keyword>
<dbReference type="SUPFAM" id="SSF51344">
    <property type="entry name" value="Epsilon subunit of F1F0-ATP synthase N-terminal domain"/>
    <property type="match status" value="1"/>
</dbReference>
<evidence type="ECO:0000256" key="5">
    <source>
        <dbReference type="ARBA" id="ARBA00022781"/>
    </source>
</evidence>
<sequence>MPEDKVEFELVSPEKLLVSKDTDMVVVPGEEGDFGVLPRHAPMISTVRPGVISIYEGKTVSERIFIAGGVAEVTPTRCTVLAEQAQPVSEIDPAAARQSLQDAQEDLAAAKTDVERKVAERQIAVSTAMIRASA</sequence>
<dbReference type="HAMAP" id="MF_00530">
    <property type="entry name" value="ATP_synth_epsil_bac"/>
    <property type="match status" value="1"/>
</dbReference>
<proteinExistence type="inferred from homology"/>
<keyword evidence="4 10" id="KW-0813">Transport</keyword>
<evidence type="ECO:0000259" key="12">
    <source>
        <dbReference type="Pfam" id="PF02823"/>
    </source>
</evidence>
<dbReference type="GO" id="GO:0005886">
    <property type="term" value="C:plasma membrane"/>
    <property type="evidence" value="ECO:0007669"/>
    <property type="project" value="UniProtKB-SubCell"/>
</dbReference>
<reference evidence="13 14" key="1">
    <citation type="submission" date="2019-06" db="EMBL/GenBank/DDBJ databases">
        <title>Whole genome sequence for Rhodospirillaceae sp. R148.</title>
        <authorList>
            <person name="Wang G."/>
        </authorList>
    </citation>
    <scope>NUCLEOTIDE SEQUENCE [LARGE SCALE GENOMIC DNA]</scope>
    <source>
        <strain evidence="13 14">R148</strain>
    </source>
</reference>
<evidence type="ECO:0000256" key="6">
    <source>
        <dbReference type="ARBA" id="ARBA00023065"/>
    </source>
</evidence>
<keyword evidence="14" id="KW-1185">Reference proteome</keyword>
<keyword evidence="7 10" id="KW-0472">Membrane</keyword>
<keyword evidence="8 10" id="KW-0139">CF(1)</keyword>
<dbReference type="Pfam" id="PF02823">
    <property type="entry name" value="ATP-synt_DE_N"/>
    <property type="match status" value="1"/>
</dbReference>
<protein>
    <recommendedName>
        <fullName evidence="10">ATP synthase epsilon chain</fullName>
    </recommendedName>
    <alternativeName>
        <fullName evidence="10">ATP synthase F1 sector epsilon subunit</fullName>
    </alternativeName>
    <alternativeName>
        <fullName evidence="10">F-ATPase epsilon subunit</fullName>
    </alternativeName>
</protein>
<keyword evidence="5 10" id="KW-0375">Hydrogen ion transport</keyword>
<evidence type="ECO:0000256" key="2">
    <source>
        <dbReference type="ARBA" id="ARBA00004184"/>
    </source>
</evidence>
<dbReference type="AlphaFoldDB" id="A0A545TQR2"/>
<dbReference type="PANTHER" id="PTHR13822">
    <property type="entry name" value="ATP SYNTHASE DELTA/EPSILON CHAIN"/>
    <property type="match status" value="1"/>
</dbReference>
<dbReference type="NCBIfam" id="NF001851">
    <property type="entry name" value="PRK00571.2-4"/>
    <property type="match status" value="1"/>
</dbReference>
<evidence type="ECO:0000256" key="9">
    <source>
        <dbReference type="ARBA" id="ARBA00023310"/>
    </source>
</evidence>
<evidence type="ECO:0000313" key="13">
    <source>
        <dbReference type="EMBL" id="TQV79562.1"/>
    </source>
</evidence>
<dbReference type="Gene3D" id="2.60.15.10">
    <property type="entry name" value="F0F1 ATP synthase delta/epsilon subunit, N-terminal"/>
    <property type="match status" value="1"/>
</dbReference>
<dbReference type="PANTHER" id="PTHR13822:SF10">
    <property type="entry name" value="ATP SYNTHASE EPSILON CHAIN, CHLOROPLASTIC"/>
    <property type="match status" value="1"/>
</dbReference>
<organism evidence="13 14">
    <name type="scientific">Denitrobaculum tricleocarpae</name>
    <dbReference type="NCBI Taxonomy" id="2591009"/>
    <lineage>
        <taxon>Bacteria</taxon>
        <taxon>Pseudomonadati</taxon>
        <taxon>Pseudomonadota</taxon>
        <taxon>Alphaproteobacteria</taxon>
        <taxon>Rhodospirillales</taxon>
        <taxon>Rhodospirillaceae</taxon>
        <taxon>Denitrobaculum</taxon>
    </lineage>
</organism>
<dbReference type="OrthoDB" id="9799969at2"/>
<comment type="subcellular location">
    <subcellularLocation>
        <location evidence="10">Cell membrane</location>
        <topology evidence="10">Peripheral membrane protein</topology>
    </subcellularLocation>
    <subcellularLocation>
        <location evidence="2">Endomembrane system</location>
        <topology evidence="2">Peripheral membrane protein</topology>
    </subcellularLocation>
</comment>
<comment type="caution">
    <text evidence="13">The sequence shown here is derived from an EMBL/GenBank/DDBJ whole genome shotgun (WGS) entry which is preliminary data.</text>
</comment>
<accession>A0A545TQR2</accession>
<evidence type="ECO:0000256" key="8">
    <source>
        <dbReference type="ARBA" id="ARBA00023196"/>
    </source>
</evidence>
<dbReference type="GO" id="GO:0046933">
    <property type="term" value="F:proton-transporting ATP synthase activity, rotational mechanism"/>
    <property type="evidence" value="ECO:0007669"/>
    <property type="project" value="UniProtKB-UniRule"/>
</dbReference>
<dbReference type="GO" id="GO:0045259">
    <property type="term" value="C:proton-transporting ATP synthase complex"/>
    <property type="evidence" value="ECO:0007669"/>
    <property type="project" value="UniProtKB-KW"/>
</dbReference>
<evidence type="ECO:0000256" key="7">
    <source>
        <dbReference type="ARBA" id="ARBA00023136"/>
    </source>
</evidence>
<evidence type="ECO:0000256" key="11">
    <source>
        <dbReference type="RuleBase" id="RU003656"/>
    </source>
</evidence>
<comment type="subunit">
    <text evidence="10 11">F-type ATPases have 2 components, CF(1) - the catalytic core - and CF(0) - the membrane proton channel. CF(1) has five subunits: alpha(3), beta(3), gamma(1), delta(1), epsilon(1). CF(0) has three main subunits: a, b and c.</text>
</comment>
<comment type="function">
    <text evidence="1 10">Produces ATP from ADP in the presence of a proton gradient across the membrane.</text>
</comment>
<dbReference type="CDD" id="cd12152">
    <property type="entry name" value="F1-ATPase_delta"/>
    <property type="match status" value="1"/>
</dbReference>
<dbReference type="GO" id="GO:0005524">
    <property type="term" value="F:ATP binding"/>
    <property type="evidence" value="ECO:0007669"/>
    <property type="project" value="UniProtKB-UniRule"/>
</dbReference>
<evidence type="ECO:0000313" key="14">
    <source>
        <dbReference type="Proteomes" id="UP000315252"/>
    </source>
</evidence>
<dbReference type="InterPro" id="IPR020546">
    <property type="entry name" value="ATP_synth_F1_dsu/esu_N"/>
</dbReference>
<dbReference type="NCBIfam" id="TIGR01216">
    <property type="entry name" value="ATP_synt_epsi"/>
    <property type="match status" value="1"/>
</dbReference>
<feature type="domain" description="ATP synthase F1 complex delta/epsilon subunit N-terminal" evidence="12">
    <location>
        <begin position="7"/>
        <end position="85"/>
    </location>
</feature>
<name>A0A545TQR2_9PROT</name>
<dbReference type="GO" id="GO:0012505">
    <property type="term" value="C:endomembrane system"/>
    <property type="evidence" value="ECO:0007669"/>
    <property type="project" value="UniProtKB-SubCell"/>
</dbReference>
<evidence type="ECO:0000256" key="10">
    <source>
        <dbReference type="HAMAP-Rule" id="MF_00530"/>
    </source>
</evidence>
<keyword evidence="6 10" id="KW-0406">Ion transport</keyword>
<keyword evidence="10" id="KW-1003">Cell membrane</keyword>
<gene>
    <name evidence="10" type="primary">atpC</name>
    <name evidence="13" type="ORF">FKG95_12600</name>
</gene>
<dbReference type="InterPro" id="IPR001469">
    <property type="entry name" value="ATP_synth_F1_dsu/esu"/>
</dbReference>
<dbReference type="Proteomes" id="UP000315252">
    <property type="component" value="Unassembled WGS sequence"/>
</dbReference>
<dbReference type="RefSeq" id="WP_142896742.1">
    <property type="nucleotide sequence ID" value="NZ_ML660055.1"/>
</dbReference>
<evidence type="ECO:0000256" key="4">
    <source>
        <dbReference type="ARBA" id="ARBA00022448"/>
    </source>
</evidence>